<comment type="caution">
    <text evidence="1">The sequence shown here is derived from an EMBL/GenBank/DDBJ whole genome shotgun (WGS) entry which is preliminary data.</text>
</comment>
<sequence length="112" mass="12880">MVINRRQWWWQHTTHIKNVSFYEHNIFTAVTKDPDYVSAWISEITENINDHRLIIGLDTEWRASFRRGETASPSYSYACRDAGAELWSGTYDGTRLAANVRDVGVAGGADEW</sequence>
<reference evidence="1 2" key="1">
    <citation type="submission" date="2022-01" db="EMBL/GenBank/DDBJ databases">
        <authorList>
            <person name="Xiong W."/>
            <person name="Schranz E."/>
        </authorList>
    </citation>
    <scope>NUCLEOTIDE SEQUENCE [LARGE SCALE GENOMIC DNA]</scope>
</reference>
<gene>
    <name evidence="1" type="ORF">LVIROSA_LOCUS25723</name>
</gene>
<organism evidence="1 2">
    <name type="scientific">Lactuca virosa</name>
    <dbReference type="NCBI Taxonomy" id="75947"/>
    <lineage>
        <taxon>Eukaryota</taxon>
        <taxon>Viridiplantae</taxon>
        <taxon>Streptophyta</taxon>
        <taxon>Embryophyta</taxon>
        <taxon>Tracheophyta</taxon>
        <taxon>Spermatophyta</taxon>
        <taxon>Magnoliopsida</taxon>
        <taxon>eudicotyledons</taxon>
        <taxon>Gunneridae</taxon>
        <taxon>Pentapetalae</taxon>
        <taxon>asterids</taxon>
        <taxon>campanulids</taxon>
        <taxon>Asterales</taxon>
        <taxon>Asteraceae</taxon>
        <taxon>Cichorioideae</taxon>
        <taxon>Cichorieae</taxon>
        <taxon>Lactucinae</taxon>
        <taxon>Lactuca</taxon>
    </lineage>
</organism>
<evidence type="ECO:0000313" key="1">
    <source>
        <dbReference type="EMBL" id="CAH1439531.1"/>
    </source>
</evidence>
<dbReference type="GO" id="GO:0003676">
    <property type="term" value="F:nucleic acid binding"/>
    <property type="evidence" value="ECO:0007669"/>
    <property type="project" value="InterPro"/>
</dbReference>
<dbReference type="Proteomes" id="UP001157418">
    <property type="component" value="Unassembled WGS sequence"/>
</dbReference>
<keyword evidence="2" id="KW-1185">Reference proteome</keyword>
<name>A0AAU9NP04_9ASTR</name>
<dbReference type="InterPro" id="IPR036397">
    <property type="entry name" value="RNaseH_sf"/>
</dbReference>
<evidence type="ECO:0000313" key="2">
    <source>
        <dbReference type="Proteomes" id="UP001157418"/>
    </source>
</evidence>
<proteinExistence type="predicted"/>
<dbReference type="EMBL" id="CAKMRJ010004981">
    <property type="protein sequence ID" value="CAH1439531.1"/>
    <property type="molecule type" value="Genomic_DNA"/>
</dbReference>
<protein>
    <submittedName>
        <fullName evidence="1">Uncharacterized protein</fullName>
    </submittedName>
</protein>
<dbReference type="AlphaFoldDB" id="A0AAU9NP04"/>
<accession>A0AAU9NP04</accession>
<dbReference type="Gene3D" id="3.30.420.10">
    <property type="entry name" value="Ribonuclease H-like superfamily/Ribonuclease H"/>
    <property type="match status" value="1"/>
</dbReference>